<dbReference type="CDD" id="cd01166">
    <property type="entry name" value="KdgK"/>
    <property type="match status" value="1"/>
</dbReference>
<evidence type="ECO:0000256" key="2">
    <source>
        <dbReference type="ARBA" id="ARBA00022679"/>
    </source>
</evidence>
<keyword evidence="3" id="KW-0547">Nucleotide-binding</keyword>
<dbReference type="PRINTS" id="PR00990">
    <property type="entry name" value="RIBOKINASE"/>
</dbReference>
<dbReference type="Gene3D" id="2.20.150.10">
    <property type="entry name" value="putative 5-dehydro-2- deoxygluconokinase"/>
    <property type="match status" value="1"/>
</dbReference>
<dbReference type="InterPro" id="IPR023314">
    <property type="entry name" value="Myo_inos_IolC-like_sf"/>
</dbReference>
<dbReference type="InterPro" id="IPR029056">
    <property type="entry name" value="Ribokinase-like"/>
</dbReference>
<dbReference type="InterPro" id="IPR011611">
    <property type="entry name" value="PfkB_dom"/>
</dbReference>
<organism evidence="7">
    <name type="scientific">freshwater metagenome</name>
    <dbReference type="NCBI Taxonomy" id="449393"/>
    <lineage>
        <taxon>unclassified sequences</taxon>
        <taxon>metagenomes</taxon>
        <taxon>ecological metagenomes</taxon>
    </lineage>
</organism>
<evidence type="ECO:0000259" key="6">
    <source>
        <dbReference type="Pfam" id="PF00294"/>
    </source>
</evidence>
<dbReference type="EMBL" id="CAFABK010000014">
    <property type="protein sequence ID" value="CAB4825822.1"/>
    <property type="molecule type" value="Genomic_DNA"/>
</dbReference>
<dbReference type="AlphaFoldDB" id="A0A6J6ZZE1"/>
<dbReference type="InterPro" id="IPR050306">
    <property type="entry name" value="PfkB_Carbo_kinase"/>
</dbReference>
<reference evidence="7" key="1">
    <citation type="submission" date="2020-05" db="EMBL/GenBank/DDBJ databases">
        <authorList>
            <person name="Chiriac C."/>
            <person name="Salcher M."/>
            <person name="Ghai R."/>
            <person name="Kavagutti S V."/>
        </authorList>
    </citation>
    <scope>NUCLEOTIDE SEQUENCE</scope>
</reference>
<protein>
    <submittedName>
        <fullName evidence="7">Unannotated protein</fullName>
    </submittedName>
</protein>
<dbReference type="GO" id="GO:0016301">
    <property type="term" value="F:kinase activity"/>
    <property type="evidence" value="ECO:0007669"/>
    <property type="project" value="UniProtKB-KW"/>
</dbReference>
<evidence type="ECO:0000256" key="3">
    <source>
        <dbReference type="ARBA" id="ARBA00022741"/>
    </source>
</evidence>
<dbReference type="Gene3D" id="3.40.1190.20">
    <property type="match status" value="1"/>
</dbReference>
<evidence type="ECO:0000256" key="1">
    <source>
        <dbReference type="ARBA" id="ARBA00010688"/>
    </source>
</evidence>
<evidence type="ECO:0000256" key="5">
    <source>
        <dbReference type="ARBA" id="ARBA00022840"/>
    </source>
</evidence>
<keyword evidence="4" id="KW-0418">Kinase</keyword>
<name>A0A6J6ZZE1_9ZZZZ</name>
<dbReference type="InterPro" id="IPR002139">
    <property type="entry name" value="Ribo/fructo_kinase"/>
</dbReference>
<keyword evidence="5" id="KW-0067">ATP-binding</keyword>
<dbReference type="PANTHER" id="PTHR43085">
    <property type="entry name" value="HEXOKINASE FAMILY MEMBER"/>
    <property type="match status" value="1"/>
</dbReference>
<evidence type="ECO:0000313" key="7">
    <source>
        <dbReference type="EMBL" id="CAB4825822.1"/>
    </source>
</evidence>
<accession>A0A6J6ZZE1</accession>
<keyword evidence="2" id="KW-0808">Transferase</keyword>
<dbReference type="GO" id="GO:0005524">
    <property type="term" value="F:ATP binding"/>
    <property type="evidence" value="ECO:0007669"/>
    <property type="project" value="UniProtKB-KW"/>
</dbReference>
<comment type="similarity">
    <text evidence="1">Belongs to the carbohydrate kinase PfkB family.</text>
</comment>
<dbReference type="PANTHER" id="PTHR43085:SF49">
    <property type="entry name" value="5-DEHYDRO-2-DEOXYGLUCONOKINASE"/>
    <property type="match status" value="1"/>
</dbReference>
<sequence length="318" mass="32910">MALDLITVGRISVDLYAQEAYQSFADPQTFRKSIGGSPTNVAVAASRLGLAAAVATKVGSDLLAPYVLGKLTSFGVDTEFVGIEPGGQTPVVLASLDPPEDPSIIFYRGAAAPDTNILASDISPATIQEAKALWISACALATGETAAACFNWLEQRARKTHTLIDLDYRPSLWSDVTPARAAAQRAIALSTVVVGNIAECDMAIGETDPLAIADNLLNRGVTLACIKMGGGGVLLASATERVRVEPLRIQLVCGLGAGDAFGGALVYGLINGLSLLAMGELANGAGAYVASRLMCADSMPQLEALTDFISVHRKGSST</sequence>
<proteinExistence type="inferred from homology"/>
<gene>
    <name evidence="7" type="ORF">UFOPK3204_00488</name>
</gene>
<dbReference type="Pfam" id="PF00294">
    <property type="entry name" value="PfkB"/>
    <property type="match status" value="1"/>
</dbReference>
<evidence type="ECO:0000256" key="4">
    <source>
        <dbReference type="ARBA" id="ARBA00022777"/>
    </source>
</evidence>
<dbReference type="SUPFAM" id="SSF53613">
    <property type="entry name" value="Ribokinase-like"/>
    <property type="match status" value="1"/>
</dbReference>
<feature type="domain" description="Carbohydrate kinase PfkB" evidence="6">
    <location>
        <begin position="5"/>
        <end position="301"/>
    </location>
</feature>